<keyword evidence="4 8" id="KW-0808">Transferase</keyword>
<evidence type="ECO:0000313" key="12">
    <source>
        <dbReference type="Proteomes" id="UP000010797"/>
    </source>
</evidence>
<comment type="catalytic activity">
    <reaction evidence="1 8">
        <text>a 4-O-methyl-thymidine in DNA + L-cysteinyl-[protein] = a thymidine in DNA + S-methyl-L-cysteinyl-[protein]</text>
        <dbReference type="Rhea" id="RHEA:53428"/>
        <dbReference type="Rhea" id="RHEA-COMP:10131"/>
        <dbReference type="Rhea" id="RHEA-COMP:10132"/>
        <dbReference type="Rhea" id="RHEA-COMP:13555"/>
        <dbReference type="Rhea" id="RHEA-COMP:13556"/>
        <dbReference type="ChEBI" id="CHEBI:29950"/>
        <dbReference type="ChEBI" id="CHEBI:82612"/>
        <dbReference type="ChEBI" id="CHEBI:137386"/>
        <dbReference type="ChEBI" id="CHEBI:137387"/>
        <dbReference type="EC" id="2.1.1.63"/>
    </reaction>
</comment>
<dbReference type="RefSeq" id="WP_015261567.1">
    <property type="nucleotide sequence ID" value="NC_019903.1"/>
</dbReference>
<feature type="active site" description="Nucleophile; methyl group acceptor" evidence="8">
    <location>
        <position position="353"/>
    </location>
</feature>
<evidence type="ECO:0000256" key="6">
    <source>
        <dbReference type="ARBA" id="ARBA00023204"/>
    </source>
</evidence>
<dbReference type="Gene3D" id="1.10.10.10">
    <property type="entry name" value="Winged helix-like DNA-binding domain superfamily/Winged helix DNA-binding domain"/>
    <property type="match status" value="1"/>
</dbReference>
<organism evidence="11 12">
    <name type="scientific">Desulfitobacterium dichloroeliminans (strain LMG P-21439 / DCA1)</name>
    <dbReference type="NCBI Taxonomy" id="871963"/>
    <lineage>
        <taxon>Bacteria</taxon>
        <taxon>Bacillati</taxon>
        <taxon>Bacillota</taxon>
        <taxon>Clostridia</taxon>
        <taxon>Eubacteriales</taxon>
        <taxon>Desulfitobacteriaceae</taxon>
        <taxon>Desulfitobacterium</taxon>
    </lineage>
</organism>
<dbReference type="InterPro" id="IPR008332">
    <property type="entry name" value="MethylG_MeTrfase_N"/>
</dbReference>
<evidence type="ECO:0000256" key="4">
    <source>
        <dbReference type="ARBA" id="ARBA00022679"/>
    </source>
</evidence>
<evidence type="ECO:0000256" key="3">
    <source>
        <dbReference type="ARBA" id="ARBA00022603"/>
    </source>
</evidence>
<dbReference type="CDD" id="cd06445">
    <property type="entry name" value="ATase"/>
    <property type="match status" value="1"/>
</dbReference>
<dbReference type="InterPro" id="IPR014048">
    <property type="entry name" value="MethylDNA_cys_MeTrfase_DNA-bd"/>
</dbReference>
<dbReference type="NCBIfam" id="NF045662">
    <property type="entry name" value="DVU0298_fam"/>
    <property type="match status" value="1"/>
</dbReference>
<dbReference type="PANTHER" id="PTHR10815:SF5">
    <property type="entry name" value="METHYLATED-DNA--PROTEIN-CYSTEINE METHYLTRANSFERASE"/>
    <property type="match status" value="1"/>
</dbReference>
<dbReference type="InterPro" id="IPR036631">
    <property type="entry name" value="MGMT_N_sf"/>
</dbReference>
<sequence length="386" mass="43545">MQKKLESILLKRDWSGGREILREKDSIRGLMSRIYVKDGLMFWRAIEALGVAAALVEEQNKGYAAELIRRYFWSLNDESGGTAWNASEAIGSIMAHNPKECGHFNWQLANLSDDESLQVGVLWGLCNLAIVFPKAVDPVFEKVCPFLSVENAELRGLAVWTFSLMENYAQAKEMWVIPEDLKKRLEQDHSMLEIYIDGELLPFKVSELLKKEVITFYTKEFQQGDFTWSICVASSQRGLCWLSIGNPGTEESELRAWAKKQAPGALVLWGMHPNCEVITQLTEYFAGSRQEFTIPIDSRGTPFQRKVWEELRRIPYGETLSYGEVARNVGNPKGPRAVGMANNRNPIGIITPCHRVVGKSGDLVGYASGLDHKERLLSLEASHCQE</sequence>
<dbReference type="SUPFAM" id="SSF53155">
    <property type="entry name" value="Methylated DNA-protein cysteine methyltransferase domain"/>
    <property type="match status" value="1"/>
</dbReference>
<dbReference type="KEGG" id="ddl:Desdi_1054"/>
<dbReference type="EMBL" id="CP003344">
    <property type="protein sequence ID" value="AGA68571.1"/>
    <property type="molecule type" value="Genomic_DNA"/>
</dbReference>
<comment type="function">
    <text evidence="8">Involved in the cellular defense against the biological effects of O6-methylguanine (O6-MeG) and O4-methylthymine (O4-MeT) in DNA. Repairs the methylated nucleobase in DNA by stoichiometrically transferring the methyl group to a cysteine residue in the enzyme. This is a suicide reaction: the enzyme is irreversibly inactivated.</text>
</comment>
<dbReference type="GO" id="GO:0005737">
    <property type="term" value="C:cytoplasm"/>
    <property type="evidence" value="ECO:0007669"/>
    <property type="project" value="UniProtKB-SubCell"/>
</dbReference>
<evidence type="ECO:0000256" key="1">
    <source>
        <dbReference type="ARBA" id="ARBA00001286"/>
    </source>
</evidence>
<protein>
    <recommendedName>
        <fullName evidence="8">Methylated-DNA--protein-cysteine methyltransferase</fullName>
        <ecNumber evidence="8">2.1.1.63</ecNumber>
    </recommendedName>
    <alternativeName>
        <fullName evidence="8">6-O-methylguanine-DNA methyltransferase</fullName>
        <shortName evidence="8">MGMT</shortName>
    </alternativeName>
    <alternativeName>
        <fullName evidence="8">O-6-methylguanine-DNA-alkyltransferase</fullName>
    </alternativeName>
</protein>
<name>L0F7F7_DESDL</name>
<dbReference type="STRING" id="871963.Desdi_1054"/>
<dbReference type="eggNOG" id="COG0350">
    <property type="taxonomic scope" value="Bacteria"/>
</dbReference>
<dbReference type="InterPro" id="IPR036217">
    <property type="entry name" value="MethylDNA_cys_MeTrfase_DNAb"/>
</dbReference>
<dbReference type="InterPro" id="IPR036388">
    <property type="entry name" value="WH-like_DNA-bd_sf"/>
</dbReference>
<dbReference type="SUPFAM" id="SSF48371">
    <property type="entry name" value="ARM repeat"/>
    <property type="match status" value="1"/>
</dbReference>
<keyword evidence="12" id="KW-1185">Reference proteome</keyword>
<dbReference type="EC" id="2.1.1.63" evidence="8"/>
<feature type="domain" description="Methylguanine DNA methyltransferase ribonuclease-like" evidence="10">
    <location>
        <begin position="228"/>
        <end position="297"/>
    </location>
</feature>
<dbReference type="GO" id="GO:0006307">
    <property type="term" value="P:DNA alkylation repair"/>
    <property type="evidence" value="ECO:0007669"/>
    <property type="project" value="UniProtKB-UniRule"/>
</dbReference>
<evidence type="ECO:0000256" key="8">
    <source>
        <dbReference type="HAMAP-Rule" id="MF_00772"/>
    </source>
</evidence>
<accession>L0F7F7</accession>
<reference evidence="12" key="1">
    <citation type="submission" date="2012-02" db="EMBL/GenBank/DDBJ databases">
        <title>Complete sequence of Desulfitobacterium dichloroeliminans LMG P-21439.</title>
        <authorList>
            <person name="Lucas S."/>
            <person name="Han J."/>
            <person name="Lapidus A."/>
            <person name="Cheng J.-F."/>
            <person name="Goodwin L."/>
            <person name="Pitluck S."/>
            <person name="Peters L."/>
            <person name="Ovchinnikova G."/>
            <person name="Teshima H."/>
            <person name="Detter J.C."/>
            <person name="Han C."/>
            <person name="Tapia R."/>
            <person name="Land M."/>
            <person name="Hauser L."/>
            <person name="Kyrpides N."/>
            <person name="Ivanova N."/>
            <person name="Pagani I."/>
            <person name="Kruse T."/>
            <person name="de Vos W.M."/>
            <person name="Boon N."/>
            <person name="Smidt H."/>
            <person name="Woyke T."/>
        </authorList>
    </citation>
    <scope>NUCLEOTIDE SEQUENCE [LARGE SCALE GENOMIC DNA]</scope>
    <source>
        <strain evidence="12">LMG P-21439 / DCA1</strain>
    </source>
</reference>
<comment type="catalytic activity">
    <reaction evidence="7 8">
        <text>a 6-O-methyl-2'-deoxyguanosine in DNA + L-cysteinyl-[protein] = S-methyl-L-cysteinyl-[protein] + a 2'-deoxyguanosine in DNA</text>
        <dbReference type="Rhea" id="RHEA:24000"/>
        <dbReference type="Rhea" id="RHEA-COMP:10131"/>
        <dbReference type="Rhea" id="RHEA-COMP:10132"/>
        <dbReference type="Rhea" id="RHEA-COMP:11367"/>
        <dbReference type="Rhea" id="RHEA-COMP:11368"/>
        <dbReference type="ChEBI" id="CHEBI:29950"/>
        <dbReference type="ChEBI" id="CHEBI:82612"/>
        <dbReference type="ChEBI" id="CHEBI:85445"/>
        <dbReference type="ChEBI" id="CHEBI:85448"/>
        <dbReference type="EC" id="2.1.1.63"/>
    </reaction>
</comment>
<proteinExistence type="inferred from homology"/>
<dbReference type="FunFam" id="1.10.10.10:FF:000214">
    <property type="entry name" value="Methylated-DNA--protein-cysteine methyltransferase"/>
    <property type="match status" value="1"/>
</dbReference>
<dbReference type="SUPFAM" id="SSF46767">
    <property type="entry name" value="Methylated DNA-protein cysteine methyltransferase, C-terminal domain"/>
    <property type="match status" value="1"/>
</dbReference>
<keyword evidence="3 8" id="KW-0489">Methyltransferase</keyword>
<comment type="subcellular location">
    <subcellularLocation>
        <location evidence="8">Cytoplasm</location>
    </subcellularLocation>
</comment>
<dbReference type="AlphaFoldDB" id="L0F7F7"/>
<evidence type="ECO:0000259" key="9">
    <source>
        <dbReference type="Pfam" id="PF01035"/>
    </source>
</evidence>
<dbReference type="HOGENOM" id="CLU_057484_1_0_9"/>
<keyword evidence="6 8" id="KW-0234">DNA repair</keyword>
<keyword evidence="5 8" id="KW-0227">DNA damage</keyword>
<dbReference type="GO" id="GO:0003908">
    <property type="term" value="F:methylated-DNA-[protein]-cysteine S-methyltransferase activity"/>
    <property type="evidence" value="ECO:0007669"/>
    <property type="project" value="UniProtKB-UniRule"/>
</dbReference>
<evidence type="ECO:0000256" key="5">
    <source>
        <dbReference type="ARBA" id="ARBA00022763"/>
    </source>
</evidence>
<dbReference type="HAMAP" id="MF_00772">
    <property type="entry name" value="OGT"/>
    <property type="match status" value="1"/>
</dbReference>
<comment type="miscellaneous">
    <text evidence="8">This enzyme catalyzes only one turnover and therefore is not strictly catalytic. According to one definition, an enzyme is a biocatalyst that acts repeatedly and over many reaction cycles.</text>
</comment>
<evidence type="ECO:0000259" key="10">
    <source>
        <dbReference type="Pfam" id="PF02870"/>
    </source>
</evidence>
<dbReference type="GO" id="GO:0032259">
    <property type="term" value="P:methylation"/>
    <property type="evidence" value="ECO:0007669"/>
    <property type="project" value="UniProtKB-KW"/>
</dbReference>
<dbReference type="PANTHER" id="PTHR10815">
    <property type="entry name" value="METHYLATED-DNA--PROTEIN-CYSTEINE METHYLTRANSFERASE"/>
    <property type="match status" value="1"/>
</dbReference>
<dbReference type="OrthoDB" id="9789813at2"/>
<dbReference type="NCBIfam" id="TIGR00589">
    <property type="entry name" value="ogt"/>
    <property type="match status" value="1"/>
</dbReference>
<dbReference type="Proteomes" id="UP000010797">
    <property type="component" value="Chromosome"/>
</dbReference>
<dbReference type="Pfam" id="PF02870">
    <property type="entry name" value="Methyltransf_1N"/>
    <property type="match status" value="1"/>
</dbReference>
<gene>
    <name evidence="11" type="ordered locus">Desdi_1054</name>
</gene>
<evidence type="ECO:0000256" key="7">
    <source>
        <dbReference type="ARBA" id="ARBA00049348"/>
    </source>
</evidence>
<comment type="similarity">
    <text evidence="2 8">Belongs to the MGMT family.</text>
</comment>
<evidence type="ECO:0000256" key="2">
    <source>
        <dbReference type="ARBA" id="ARBA00008711"/>
    </source>
</evidence>
<dbReference type="Gene3D" id="3.30.160.70">
    <property type="entry name" value="Methylated DNA-protein cysteine methyltransferase domain"/>
    <property type="match status" value="1"/>
</dbReference>
<keyword evidence="8" id="KW-0963">Cytoplasm</keyword>
<dbReference type="InterPro" id="IPR016024">
    <property type="entry name" value="ARM-type_fold"/>
</dbReference>
<evidence type="ECO:0000313" key="11">
    <source>
        <dbReference type="EMBL" id="AGA68571.1"/>
    </source>
</evidence>
<dbReference type="InterPro" id="IPR054701">
    <property type="entry name" value="DVU0298-like"/>
</dbReference>
<dbReference type="InterPro" id="IPR023546">
    <property type="entry name" value="MGMT"/>
</dbReference>
<dbReference type="Pfam" id="PF01035">
    <property type="entry name" value="DNA_binding_1"/>
    <property type="match status" value="1"/>
</dbReference>
<feature type="domain" description="Methylated-DNA-[protein]-cysteine S-methyltransferase DNA binding" evidence="9">
    <location>
        <begin position="302"/>
        <end position="381"/>
    </location>
</feature>